<dbReference type="EMBL" id="JAUJLE010000003">
    <property type="protein sequence ID" value="KAK1015113.1"/>
    <property type="molecule type" value="Genomic_DNA"/>
</dbReference>
<proteinExistence type="predicted"/>
<keyword evidence="2" id="KW-1185">Reference proteome</keyword>
<gene>
    <name evidence="1" type="ORF">LTR91_000915</name>
</gene>
<evidence type="ECO:0000313" key="2">
    <source>
        <dbReference type="Proteomes" id="UP001175353"/>
    </source>
</evidence>
<evidence type="ECO:0000313" key="1">
    <source>
        <dbReference type="EMBL" id="KAK1015113.1"/>
    </source>
</evidence>
<protein>
    <submittedName>
        <fullName evidence="1">Uncharacterized protein</fullName>
    </submittedName>
</protein>
<dbReference type="Proteomes" id="UP001175353">
    <property type="component" value="Unassembled WGS sequence"/>
</dbReference>
<dbReference type="AlphaFoldDB" id="A0AAN6L1N4"/>
<organism evidence="1 2">
    <name type="scientific">Friedmanniomyces endolithicus</name>
    <dbReference type="NCBI Taxonomy" id="329885"/>
    <lineage>
        <taxon>Eukaryota</taxon>
        <taxon>Fungi</taxon>
        <taxon>Dikarya</taxon>
        <taxon>Ascomycota</taxon>
        <taxon>Pezizomycotina</taxon>
        <taxon>Dothideomycetes</taxon>
        <taxon>Dothideomycetidae</taxon>
        <taxon>Mycosphaerellales</taxon>
        <taxon>Teratosphaeriaceae</taxon>
        <taxon>Friedmanniomyces</taxon>
    </lineage>
</organism>
<name>A0AAN6L1N4_9PEZI</name>
<comment type="caution">
    <text evidence="1">The sequence shown here is derived from an EMBL/GenBank/DDBJ whole genome shotgun (WGS) entry which is preliminary data.</text>
</comment>
<accession>A0AAN6L1N4</accession>
<sequence>MPVGLLLQVDVELEDDDAELESDEELKLALDVVDADEELKLALDVVDADEVELVEEDVELETVEELTLALLEADEVLVAVDDVIGAVGRLFVEFVLYEMDPELPVLIGPTVVEDVVPLLVMGAE</sequence>
<reference evidence="1" key="1">
    <citation type="submission" date="2023-06" db="EMBL/GenBank/DDBJ databases">
        <title>Black Yeasts Isolated from many extreme environments.</title>
        <authorList>
            <person name="Coleine C."/>
            <person name="Stajich J.E."/>
            <person name="Selbmann L."/>
        </authorList>
    </citation>
    <scope>NUCLEOTIDE SEQUENCE</scope>
    <source>
        <strain evidence="1">CCFEE 5200</strain>
    </source>
</reference>